<dbReference type="Proteomes" id="UP000789359">
    <property type="component" value="Unassembled WGS sequence"/>
</dbReference>
<dbReference type="PANTHER" id="PTHR34704:SF1">
    <property type="entry name" value="ATPASE"/>
    <property type="match status" value="1"/>
</dbReference>
<dbReference type="InterPro" id="IPR011579">
    <property type="entry name" value="ATPase_dom"/>
</dbReference>
<dbReference type="Gene3D" id="3.40.50.300">
    <property type="entry name" value="P-loop containing nucleotide triphosphate hydrolases"/>
    <property type="match status" value="1"/>
</dbReference>
<feature type="domain" description="DUF234" evidence="2">
    <location>
        <begin position="314"/>
        <end position="396"/>
    </location>
</feature>
<evidence type="ECO:0000259" key="1">
    <source>
        <dbReference type="Pfam" id="PF01637"/>
    </source>
</evidence>
<dbReference type="SUPFAM" id="SSF52980">
    <property type="entry name" value="Restriction endonuclease-like"/>
    <property type="match status" value="1"/>
</dbReference>
<evidence type="ECO:0008006" key="5">
    <source>
        <dbReference type="Google" id="ProtNLM"/>
    </source>
</evidence>
<proteinExistence type="predicted"/>
<keyword evidence="4" id="KW-1185">Reference proteome</keyword>
<accession>A0ABM8Q8D2</accession>
<feature type="domain" description="ATPase" evidence="1">
    <location>
        <begin position="2"/>
        <end position="205"/>
    </location>
</feature>
<reference evidence="3 4" key="1">
    <citation type="submission" date="2020-11" db="EMBL/GenBank/DDBJ databases">
        <authorList>
            <person name="Peeters C."/>
        </authorList>
    </citation>
    <scope>NUCLEOTIDE SEQUENCE [LARGE SCALE GENOMIC DNA]</scope>
    <source>
        <strain evidence="3 4">LMG 8286</strain>
    </source>
</reference>
<organism evidence="3 4">
    <name type="scientific">Campylobacter suis</name>
    <dbReference type="NCBI Taxonomy" id="2790657"/>
    <lineage>
        <taxon>Bacteria</taxon>
        <taxon>Pseudomonadati</taxon>
        <taxon>Campylobacterota</taxon>
        <taxon>Epsilonproteobacteria</taxon>
        <taxon>Campylobacterales</taxon>
        <taxon>Campylobacteraceae</taxon>
        <taxon>Campylobacter</taxon>
    </lineage>
</organism>
<dbReference type="InterPro" id="IPR004256">
    <property type="entry name" value="DUF234"/>
</dbReference>
<dbReference type="SUPFAM" id="SSF46785">
    <property type="entry name" value="Winged helix' DNA-binding domain"/>
    <property type="match status" value="1"/>
</dbReference>
<dbReference type="RefSeq" id="WP_230057444.1">
    <property type="nucleotide sequence ID" value="NZ_CAJHOE010000007.1"/>
</dbReference>
<dbReference type="SUPFAM" id="SSF52540">
    <property type="entry name" value="P-loop containing nucleoside triphosphate hydrolases"/>
    <property type="match status" value="1"/>
</dbReference>
<evidence type="ECO:0000313" key="3">
    <source>
        <dbReference type="EMBL" id="CAD7289229.1"/>
    </source>
</evidence>
<gene>
    <name evidence="3" type="ORF">LMG8286_01705</name>
</gene>
<dbReference type="InterPro" id="IPR011335">
    <property type="entry name" value="Restrct_endonuc-II-like"/>
</dbReference>
<dbReference type="PANTHER" id="PTHR34704">
    <property type="entry name" value="ATPASE"/>
    <property type="match status" value="1"/>
</dbReference>
<sequence length="452" mass="52781">MFTNRYSELKLLNDEYVSNNFAFTILYGRRRVGKTTLIKEFIKDKPAIYFLATLENFSVVLKRFQLLVAEFLNDNFLKELQLRDFKQLFEYIGQKNFSQKLVIIIDEFQYLGKLDESIASQFQLIVDEILKNKNIHLILCGSIISMMYEQTLSYSSPLYGRRTSQIKLEAINFEYLKEFFPSKSQNELIELYAVLYGVPKYLEMFSDSGEILNSIEANILNPNSYLYNEPQFILQNEVNEPVTYFSILEAIANGEHKLGSIASRLGKNVQNITSFIAKLTELDIIYKEVPILEDNPAKSKKGLYFIKDNFFRFWFCYVLPYKSQLELGNTNYVRKKIAENFNGFISPVYEQLCIEYLLKNYELLKCGRHWDKDLEIDAIGISKDYIILAECKYSNKKVGVDILEQLKQKASRLNSNLAVKHYILFSKCGFTDELKKIKSDEVVLVENIQFKI</sequence>
<name>A0ABM8Q8D2_9BACT</name>
<dbReference type="InterPro" id="IPR027417">
    <property type="entry name" value="P-loop_NTPase"/>
</dbReference>
<comment type="caution">
    <text evidence="3">The sequence shown here is derived from an EMBL/GenBank/DDBJ whole genome shotgun (WGS) entry which is preliminary data.</text>
</comment>
<dbReference type="EMBL" id="CAJHOE010000007">
    <property type="protein sequence ID" value="CAD7289229.1"/>
    <property type="molecule type" value="Genomic_DNA"/>
</dbReference>
<evidence type="ECO:0000313" key="4">
    <source>
        <dbReference type="Proteomes" id="UP000789359"/>
    </source>
</evidence>
<dbReference type="InterPro" id="IPR036390">
    <property type="entry name" value="WH_DNA-bd_sf"/>
</dbReference>
<evidence type="ECO:0000259" key="2">
    <source>
        <dbReference type="Pfam" id="PF03008"/>
    </source>
</evidence>
<dbReference type="Pfam" id="PF01637">
    <property type="entry name" value="ATPase_2"/>
    <property type="match status" value="1"/>
</dbReference>
<dbReference type="Pfam" id="PF03008">
    <property type="entry name" value="DUF234"/>
    <property type="match status" value="1"/>
</dbReference>
<protein>
    <recommendedName>
        <fullName evidence="5">ATPase</fullName>
    </recommendedName>
</protein>